<dbReference type="GO" id="GO:0016413">
    <property type="term" value="F:O-acetyltransferase activity"/>
    <property type="evidence" value="ECO:0007669"/>
    <property type="project" value="TreeGrafter"/>
</dbReference>
<name>A0A850QDT7_9BURK</name>
<dbReference type="Pfam" id="PF01757">
    <property type="entry name" value="Acyl_transf_3"/>
    <property type="match status" value="1"/>
</dbReference>
<keyword evidence="6 7" id="KW-0472">Membrane</keyword>
<feature type="transmembrane region" description="Helical" evidence="7">
    <location>
        <begin position="155"/>
        <end position="173"/>
    </location>
</feature>
<evidence type="ECO:0000256" key="1">
    <source>
        <dbReference type="ARBA" id="ARBA00004651"/>
    </source>
</evidence>
<protein>
    <submittedName>
        <fullName evidence="9">Acyltransferase</fullName>
    </submittedName>
</protein>
<keyword evidence="5 7" id="KW-1133">Transmembrane helix</keyword>
<dbReference type="InterPro" id="IPR002656">
    <property type="entry name" value="Acyl_transf_3_dom"/>
</dbReference>
<feature type="transmembrane region" description="Helical" evidence="7">
    <location>
        <begin position="46"/>
        <end position="65"/>
    </location>
</feature>
<organism evidence="9 10">
    <name type="scientific">Undibacterium oligocarboniphilum</name>
    <dbReference type="NCBI Taxonomy" id="666702"/>
    <lineage>
        <taxon>Bacteria</taxon>
        <taxon>Pseudomonadati</taxon>
        <taxon>Pseudomonadota</taxon>
        <taxon>Betaproteobacteria</taxon>
        <taxon>Burkholderiales</taxon>
        <taxon>Oxalobacteraceae</taxon>
        <taxon>Undibacterium</taxon>
    </lineage>
</organism>
<dbReference type="PANTHER" id="PTHR40074:SF2">
    <property type="entry name" value="O-ACETYLTRANSFERASE WECH"/>
    <property type="match status" value="1"/>
</dbReference>
<dbReference type="EMBL" id="JABXYJ010000002">
    <property type="protein sequence ID" value="NVO77057.1"/>
    <property type="molecule type" value="Genomic_DNA"/>
</dbReference>
<dbReference type="AlphaFoldDB" id="A0A850QDT7"/>
<evidence type="ECO:0000256" key="6">
    <source>
        <dbReference type="ARBA" id="ARBA00023136"/>
    </source>
</evidence>
<accession>A0A850QDT7</accession>
<comment type="caution">
    <text evidence="9">The sequence shown here is derived from an EMBL/GenBank/DDBJ whole genome shotgun (WGS) entry which is preliminary data.</text>
</comment>
<dbReference type="GO" id="GO:0005886">
    <property type="term" value="C:plasma membrane"/>
    <property type="evidence" value="ECO:0007669"/>
    <property type="project" value="UniProtKB-SubCell"/>
</dbReference>
<evidence type="ECO:0000256" key="4">
    <source>
        <dbReference type="ARBA" id="ARBA00022692"/>
    </source>
</evidence>
<feature type="transmembrane region" description="Helical" evidence="7">
    <location>
        <begin position="280"/>
        <end position="299"/>
    </location>
</feature>
<feature type="transmembrane region" description="Helical" evidence="7">
    <location>
        <begin position="85"/>
        <end position="105"/>
    </location>
</feature>
<feature type="domain" description="Acyltransferase 3" evidence="8">
    <location>
        <begin position="7"/>
        <end position="322"/>
    </location>
</feature>
<feature type="transmembrane region" description="Helical" evidence="7">
    <location>
        <begin position="125"/>
        <end position="143"/>
    </location>
</feature>
<feature type="transmembrane region" description="Helical" evidence="7">
    <location>
        <begin position="179"/>
        <end position="196"/>
    </location>
</feature>
<evidence type="ECO:0000256" key="2">
    <source>
        <dbReference type="ARBA" id="ARBA00007400"/>
    </source>
</evidence>
<evidence type="ECO:0000259" key="8">
    <source>
        <dbReference type="Pfam" id="PF01757"/>
    </source>
</evidence>
<evidence type="ECO:0000256" key="5">
    <source>
        <dbReference type="ARBA" id="ARBA00022989"/>
    </source>
</evidence>
<proteinExistence type="inferred from homology"/>
<evidence type="ECO:0000256" key="3">
    <source>
        <dbReference type="ARBA" id="ARBA00022475"/>
    </source>
</evidence>
<dbReference type="Proteomes" id="UP000588051">
    <property type="component" value="Unassembled WGS sequence"/>
</dbReference>
<evidence type="ECO:0000256" key="7">
    <source>
        <dbReference type="SAM" id="Phobius"/>
    </source>
</evidence>
<sequence length="355" mass="40120">MQQKRENWVDFAKGIGILLVVYGHVSRGIVNAGMAVDLAWFTVADSVIYSFHMPLFFFLSGLFLLPGLKKYGSRGLVAEKIDSILYPYLIWSLLQGGTEVLLSRFTTARTNMTEVLSLLWQPRAQFWFLYVLFGLFVLMAITLRQHQPVTGRSTLLAVGGALAAWCLSVWLALPFPLDFLGGYLIFFLMGAYGFYWKDELHRYLAPYAMPLLIASGLLFVSAEWLFHVPLRLLFSDHSPLNLLLACSGIMLVNGLAMSMVRSGIRWLQIFETLGYYSMPVYLMHILAGSGIRIVLSRFLHIDSTWLHLLAGCAAGILLPVFVFRLTQQPARRPLQYLFRPPAWLSFKPDRPVGGQ</sequence>
<evidence type="ECO:0000313" key="10">
    <source>
        <dbReference type="Proteomes" id="UP000588051"/>
    </source>
</evidence>
<dbReference type="GO" id="GO:0009246">
    <property type="term" value="P:enterobacterial common antigen biosynthetic process"/>
    <property type="evidence" value="ECO:0007669"/>
    <property type="project" value="TreeGrafter"/>
</dbReference>
<feature type="transmembrane region" description="Helical" evidence="7">
    <location>
        <begin position="242"/>
        <end position="260"/>
    </location>
</feature>
<keyword evidence="3" id="KW-1003">Cell membrane</keyword>
<comment type="subcellular location">
    <subcellularLocation>
        <location evidence="1">Cell membrane</location>
        <topology evidence="1">Multi-pass membrane protein</topology>
    </subcellularLocation>
</comment>
<keyword evidence="9" id="KW-0012">Acyltransferase</keyword>
<evidence type="ECO:0000313" key="9">
    <source>
        <dbReference type="EMBL" id="NVO77057.1"/>
    </source>
</evidence>
<comment type="similarity">
    <text evidence="2">Belongs to the acyltransferase 3 family.</text>
</comment>
<feature type="transmembrane region" description="Helical" evidence="7">
    <location>
        <begin position="7"/>
        <end position="26"/>
    </location>
</feature>
<keyword evidence="4 7" id="KW-0812">Transmembrane</keyword>
<dbReference type="RefSeq" id="WP_176802327.1">
    <property type="nucleotide sequence ID" value="NZ_JABXYJ010000002.1"/>
</dbReference>
<keyword evidence="10" id="KW-1185">Reference proteome</keyword>
<keyword evidence="9" id="KW-0808">Transferase</keyword>
<reference evidence="9 10" key="1">
    <citation type="submission" date="2020-06" db="EMBL/GenBank/DDBJ databases">
        <authorList>
            <person name="Qiu C."/>
            <person name="Liu Z."/>
        </authorList>
    </citation>
    <scope>NUCLEOTIDE SEQUENCE [LARGE SCALE GENOMIC DNA]</scope>
    <source>
        <strain evidence="9 10">EM 1</strain>
    </source>
</reference>
<dbReference type="PANTHER" id="PTHR40074">
    <property type="entry name" value="O-ACETYLTRANSFERASE WECH"/>
    <property type="match status" value="1"/>
</dbReference>
<feature type="transmembrane region" description="Helical" evidence="7">
    <location>
        <begin position="203"/>
        <end position="222"/>
    </location>
</feature>
<gene>
    <name evidence="9" type="ORF">HV832_04350</name>
</gene>
<feature type="transmembrane region" description="Helical" evidence="7">
    <location>
        <begin position="305"/>
        <end position="325"/>
    </location>
</feature>